<reference evidence="2" key="1">
    <citation type="journal article" date="2019" name="Int. J. Syst. Evol. Microbiol.">
        <title>The Global Catalogue of Microorganisms (GCM) 10K type strain sequencing project: providing services to taxonomists for standard genome sequencing and annotation.</title>
        <authorList>
            <consortium name="The Broad Institute Genomics Platform"/>
            <consortium name="The Broad Institute Genome Sequencing Center for Infectious Disease"/>
            <person name="Wu L."/>
            <person name="Ma J."/>
        </authorList>
    </citation>
    <scope>NUCLEOTIDE SEQUENCE [LARGE SCALE GENOMIC DNA]</scope>
    <source>
        <strain evidence="2">JCM 18537</strain>
    </source>
</reference>
<protein>
    <submittedName>
        <fullName evidence="1">Uncharacterized protein</fullName>
    </submittedName>
</protein>
<proteinExistence type="predicted"/>
<gene>
    <name evidence="1" type="ORF">GCM10023351_27090</name>
</gene>
<organism evidence="1 2">
    <name type="scientific">Microbacterium gilvum</name>
    <dbReference type="NCBI Taxonomy" id="1336204"/>
    <lineage>
        <taxon>Bacteria</taxon>
        <taxon>Bacillati</taxon>
        <taxon>Actinomycetota</taxon>
        <taxon>Actinomycetes</taxon>
        <taxon>Micrococcales</taxon>
        <taxon>Microbacteriaceae</taxon>
        <taxon>Microbacterium</taxon>
    </lineage>
</organism>
<dbReference type="EMBL" id="BAABKO010000005">
    <property type="protein sequence ID" value="GAA4780637.1"/>
    <property type="molecule type" value="Genomic_DNA"/>
</dbReference>
<comment type="caution">
    <text evidence="1">The sequence shown here is derived from an EMBL/GenBank/DDBJ whole genome shotgun (WGS) entry which is preliminary data.</text>
</comment>
<evidence type="ECO:0000313" key="1">
    <source>
        <dbReference type="EMBL" id="GAA4780637.1"/>
    </source>
</evidence>
<evidence type="ECO:0000313" key="2">
    <source>
        <dbReference type="Proteomes" id="UP001501645"/>
    </source>
</evidence>
<keyword evidence="2" id="KW-1185">Reference proteome</keyword>
<name>A0ABP9AIZ6_9MICO</name>
<accession>A0ABP9AIZ6</accession>
<sequence>MVPLREGEVVRELDELELAVVRVHERSEDILFGQRAHAVLLREPARGTFYEPTAPSGAAR</sequence>
<dbReference type="Proteomes" id="UP001501645">
    <property type="component" value="Unassembled WGS sequence"/>
</dbReference>